<evidence type="ECO:0000256" key="5">
    <source>
        <dbReference type="ARBA" id="ARBA00022989"/>
    </source>
</evidence>
<evidence type="ECO:0000256" key="8">
    <source>
        <dbReference type="SAM" id="MobiDB-lite"/>
    </source>
</evidence>
<comment type="subcellular location">
    <subcellularLocation>
        <location evidence="1">Cell membrane</location>
        <topology evidence="1">Single-pass membrane protein</topology>
    </subcellularLocation>
</comment>
<dbReference type="NCBIfam" id="NF005831">
    <property type="entry name" value="PRK07734.1"/>
    <property type="match status" value="1"/>
</dbReference>
<evidence type="ECO:0000256" key="7">
    <source>
        <dbReference type="PROSITE-ProRule" id="PRU00473"/>
    </source>
</evidence>
<keyword evidence="12" id="KW-1185">Reference proteome</keyword>
<comment type="similarity">
    <text evidence="2">Belongs to the MotB family.</text>
</comment>
<feature type="compositionally biased region" description="Polar residues" evidence="8">
    <location>
        <begin position="93"/>
        <end position="108"/>
    </location>
</feature>
<evidence type="ECO:0000256" key="4">
    <source>
        <dbReference type="ARBA" id="ARBA00022692"/>
    </source>
</evidence>
<keyword evidence="6 7" id="KW-0472">Membrane</keyword>
<keyword evidence="3" id="KW-1003">Cell membrane</keyword>
<evidence type="ECO:0000256" key="2">
    <source>
        <dbReference type="ARBA" id="ARBA00008914"/>
    </source>
</evidence>
<organism evidence="11 12">
    <name type="scientific">Tumebacillus permanentifrigoris</name>
    <dbReference type="NCBI Taxonomy" id="378543"/>
    <lineage>
        <taxon>Bacteria</taxon>
        <taxon>Bacillati</taxon>
        <taxon>Bacillota</taxon>
        <taxon>Bacilli</taxon>
        <taxon>Bacillales</taxon>
        <taxon>Alicyclobacillaceae</taxon>
        <taxon>Tumebacillus</taxon>
    </lineage>
</organism>
<name>A0A316E0U9_9BACL</name>
<evidence type="ECO:0000256" key="6">
    <source>
        <dbReference type="ARBA" id="ARBA00023136"/>
    </source>
</evidence>
<dbReference type="EMBL" id="QGGL01000001">
    <property type="protein sequence ID" value="PWK16440.1"/>
    <property type="molecule type" value="Genomic_DNA"/>
</dbReference>
<dbReference type="PANTHER" id="PTHR30329">
    <property type="entry name" value="STATOR ELEMENT OF FLAGELLAR MOTOR COMPLEX"/>
    <property type="match status" value="1"/>
</dbReference>
<feature type="domain" description="OmpA-like" evidence="10">
    <location>
        <begin position="137"/>
        <end position="258"/>
    </location>
</feature>
<evidence type="ECO:0000256" key="9">
    <source>
        <dbReference type="SAM" id="Phobius"/>
    </source>
</evidence>
<dbReference type="RefSeq" id="WP_109685535.1">
    <property type="nucleotide sequence ID" value="NZ_QGGL01000001.1"/>
</dbReference>
<evidence type="ECO:0000259" key="10">
    <source>
        <dbReference type="PROSITE" id="PS51123"/>
    </source>
</evidence>
<comment type="caution">
    <text evidence="11">The sequence shown here is derived from an EMBL/GenBank/DDBJ whole genome shotgun (WGS) entry which is preliminary data.</text>
</comment>
<dbReference type="InterPro" id="IPR025713">
    <property type="entry name" value="MotB-like_N_dom"/>
</dbReference>
<feature type="region of interest" description="Disordered" evidence="8">
    <location>
        <begin position="66"/>
        <end position="110"/>
    </location>
</feature>
<evidence type="ECO:0000313" key="12">
    <source>
        <dbReference type="Proteomes" id="UP000245634"/>
    </source>
</evidence>
<dbReference type="OrthoDB" id="9815217at2"/>
<dbReference type="InterPro" id="IPR036737">
    <property type="entry name" value="OmpA-like_sf"/>
</dbReference>
<evidence type="ECO:0000256" key="1">
    <source>
        <dbReference type="ARBA" id="ARBA00004162"/>
    </source>
</evidence>
<dbReference type="PANTHER" id="PTHR30329:SF21">
    <property type="entry name" value="LIPOPROTEIN YIAD-RELATED"/>
    <property type="match status" value="1"/>
</dbReference>
<gene>
    <name evidence="11" type="ORF">C7459_101304</name>
</gene>
<dbReference type="AlphaFoldDB" id="A0A316E0U9"/>
<reference evidence="11 12" key="1">
    <citation type="submission" date="2018-05" db="EMBL/GenBank/DDBJ databases">
        <title>Genomic Encyclopedia of Type Strains, Phase IV (KMG-IV): sequencing the most valuable type-strain genomes for metagenomic binning, comparative biology and taxonomic classification.</title>
        <authorList>
            <person name="Goeker M."/>
        </authorList>
    </citation>
    <scope>NUCLEOTIDE SEQUENCE [LARGE SCALE GENOMIC DNA]</scope>
    <source>
        <strain evidence="11 12">DSM 18773</strain>
    </source>
</reference>
<dbReference type="SUPFAM" id="SSF103088">
    <property type="entry name" value="OmpA-like"/>
    <property type="match status" value="1"/>
</dbReference>
<evidence type="ECO:0000313" key="11">
    <source>
        <dbReference type="EMBL" id="PWK16440.1"/>
    </source>
</evidence>
<proteinExistence type="inferred from homology"/>
<keyword evidence="4 9" id="KW-0812">Transmembrane</keyword>
<keyword evidence="5 9" id="KW-1133">Transmembrane helix</keyword>
<dbReference type="InterPro" id="IPR006665">
    <property type="entry name" value="OmpA-like"/>
</dbReference>
<accession>A0A316E0U9</accession>
<dbReference type="Proteomes" id="UP000245634">
    <property type="component" value="Unassembled WGS sequence"/>
</dbReference>
<sequence length="260" mass="29682">MSRKKKHHDEHEEHMDESWLIPYADLLTLLLALFIVLFAQSTMDAKKFEAMGKAFNEAFHGGTGVLDHSAPVETIDPKSDSKKNPSSDEQEQNEQVQTPNEQPNQTEQENFKELKKKIDKYLQENGLQDEIITDLLPDGLRIVIPDVTFFKSGSADIHEEKKAMIRQMATVLSLFPRQVVVSGHTDDRPIHSSAYDSNWDLSAKRAVNFLKILLDNQKLDPSLFSAVGYGEFRPAVPNNSEENRSANRRVEIFIYKEKKQ</sequence>
<dbReference type="Pfam" id="PF00691">
    <property type="entry name" value="OmpA"/>
    <property type="match status" value="1"/>
</dbReference>
<evidence type="ECO:0000256" key="3">
    <source>
        <dbReference type="ARBA" id="ARBA00022475"/>
    </source>
</evidence>
<dbReference type="Pfam" id="PF13677">
    <property type="entry name" value="MotB_plug"/>
    <property type="match status" value="1"/>
</dbReference>
<dbReference type="CDD" id="cd07185">
    <property type="entry name" value="OmpA_C-like"/>
    <property type="match status" value="1"/>
</dbReference>
<protein>
    <submittedName>
        <fullName evidence="11">Chemotaxis protein MotB</fullName>
    </submittedName>
</protein>
<dbReference type="GO" id="GO:0005886">
    <property type="term" value="C:plasma membrane"/>
    <property type="evidence" value="ECO:0007669"/>
    <property type="project" value="UniProtKB-SubCell"/>
</dbReference>
<feature type="compositionally biased region" description="Basic and acidic residues" evidence="8">
    <location>
        <begin position="75"/>
        <end position="86"/>
    </location>
</feature>
<dbReference type="PROSITE" id="PS51123">
    <property type="entry name" value="OMPA_2"/>
    <property type="match status" value="1"/>
</dbReference>
<dbReference type="InterPro" id="IPR050330">
    <property type="entry name" value="Bact_OuterMem_StrucFunc"/>
</dbReference>
<dbReference type="Gene3D" id="3.30.1330.60">
    <property type="entry name" value="OmpA-like domain"/>
    <property type="match status" value="1"/>
</dbReference>
<feature type="transmembrane region" description="Helical" evidence="9">
    <location>
        <begin position="20"/>
        <end position="39"/>
    </location>
</feature>